<comment type="cofactor">
    <cofactor evidence="1">
        <name>pyridoxal 5'-phosphate</name>
        <dbReference type="ChEBI" id="CHEBI:597326"/>
    </cofactor>
</comment>
<dbReference type="InParanoid" id="A0A5N4AHP2"/>
<dbReference type="InterPro" id="IPR001597">
    <property type="entry name" value="ArAA_b-elim_lyase/Thr_aldolase"/>
</dbReference>
<dbReference type="FunFam" id="3.40.640.10:FF:000030">
    <property type="entry name" value="Low-specificity L-threonine aldolase"/>
    <property type="match status" value="1"/>
</dbReference>
<dbReference type="AlphaFoldDB" id="A0A5N4AHP2"/>
<evidence type="ECO:0000256" key="1">
    <source>
        <dbReference type="ARBA" id="ARBA00001933"/>
    </source>
</evidence>
<evidence type="ECO:0000259" key="6">
    <source>
        <dbReference type="Pfam" id="PF01212"/>
    </source>
</evidence>
<accession>A0A5N4AHP2</accession>
<dbReference type="PIRSF" id="PIRSF017617">
    <property type="entry name" value="Thr_aldolase"/>
    <property type="match status" value="1"/>
</dbReference>
<evidence type="ECO:0000256" key="5">
    <source>
        <dbReference type="PIRSR" id="PIRSR017617-1"/>
    </source>
</evidence>
<evidence type="ECO:0000256" key="4">
    <source>
        <dbReference type="ARBA" id="ARBA00023239"/>
    </source>
</evidence>
<dbReference type="GO" id="GO:0008732">
    <property type="term" value="F:L-allo-threonine aldolase activity"/>
    <property type="evidence" value="ECO:0007669"/>
    <property type="project" value="TreeGrafter"/>
</dbReference>
<keyword evidence="4" id="KW-0456">Lyase</keyword>
<evidence type="ECO:0000256" key="3">
    <source>
        <dbReference type="ARBA" id="ARBA00022898"/>
    </source>
</evidence>
<dbReference type="EMBL" id="VVIM01000007">
    <property type="protein sequence ID" value="KAB0796738.1"/>
    <property type="molecule type" value="Genomic_DNA"/>
</dbReference>
<comment type="similarity">
    <text evidence="2">Belongs to the threonine aldolase family.</text>
</comment>
<protein>
    <recommendedName>
        <fullName evidence="6">Aromatic amino acid beta-eliminating lyase/threonine aldolase domain-containing protein</fullName>
    </recommendedName>
</protein>
<dbReference type="PANTHER" id="PTHR48097">
    <property type="entry name" value="L-THREONINE ALDOLASE-RELATED"/>
    <property type="match status" value="1"/>
</dbReference>
<evidence type="ECO:0000313" key="8">
    <source>
        <dbReference type="Proteomes" id="UP000327044"/>
    </source>
</evidence>
<comment type="caution">
    <text evidence="7">The sequence shown here is derived from an EMBL/GenBank/DDBJ whole genome shotgun (WGS) entry which is preliminary data.</text>
</comment>
<dbReference type="Proteomes" id="UP000327044">
    <property type="component" value="Unassembled WGS sequence"/>
</dbReference>
<gene>
    <name evidence="7" type="ORF">PPYR_10799</name>
</gene>
<dbReference type="GO" id="GO:0006545">
    <property type="term" value="P:glycine biosynthetic process"/>
    <property type="evidence" value="ECO:0007669"/>
    <property type="project" value="TreeGrafter"/>
</dbReference>
<dbReference type="GO" id="GO:0005829">
    <property type="term" value="C:cytosol"/>
    <property type="evidence" value="ECO:0007669"/>
    <property type="project" value="TreeGrafter"/>
</dbReference>
<name>A0A5N4AHP2_PHOPY</name>
<dbReference type="CDD" id="cd06502">
    <property type="entry name" value="TA_like"/>
    <property type="match status" value="1"/>
</dbReference>
<dbReference type="PANTHER" id="PTHR48097:SF9">
    <property type="entry name" value="L-THREONINE ALDOLASE"/>
    <property type="match status" value="1"/>
</dbReference>
<evidence type="ECO:0000256" key="2">
    <source>
        <dbReference type="ARBA" id="ARBA00006966"/>
    </source>
</evidence>
<proteinExistence type="inferred from homology"/>
<feature type="domain" description="Aromatic amino acid beta-eliminating lyase/threonine aldolase" evidence="6">
    <location>
        <begin position="22"/>
        <end position="313"/>
    </location>
</feature>
<organism evidence="7 8">
    <name type="scientific">Photinus pyralis</name>
    <name type="common">Common eastern firefly</name>
    <name type="synonym">Lampyris pyralis</name>
    <dbReference type="NCBI Taxonomy" id="7054"/>
    <lineage>
        <taxon>Eukaryota</taxon>
        <taxon>Metazoa</taxon>
        <taxon>Ecdysozoa</taxon>
        <taxon>Arthropoda</taxon>
        <taxon>Hexapoda</taxon>
        <taxon>Insecta</taxon>
        <taxon>Pterygota</taxon>
        <taxon>Neoptera</taxon>
        <taxon>Endopterygota</taxon>
        <taxon>Coleoptera</taxon>
        <taxon>Polyphaga</taxon>
        <taxon>Elateriformia</taxon>
        <taxon>Elateroidea</taxon>
        <taxon>Lampyridae</taxon>
        <taxon>Lampyrinae</taxon>
        <taxon>Photinus</taxon>
    </lineage>
</organism>
<evidence type="ECO:0000313" key="7">
    <source>
        <dbReference type="EMBL" id="KAB0796738.1"/>
    </source>
</evidence>
<dbReference type="InterPro" id="IPR023603">
    <property type="entry name" value="Low_specificity_L-TA-like"/>
</dbReference>
<dbReference type="Gene3D" id="3.40.640.10">
    <property type="entry name" value="Type I PLP-dependent aspartate aminotransferase-like (Major domain)"/>
    <property type="match status" value="1"/>
</dbReference>
<dbReference type="GO" id="GO:0006567">
    <property type="term" value="P:L-threonine catabolic process"/>
    <property type="evidence" value="ECO:0007669"/>
    <property type="project" value="TreeGrafter"/>
</dbReference>
<dbReference type="FunCoup" id="A0A5N4AHP2">
    <property type="interactions" value="112"/>
</dbReference>
<feature type="modified residue" description="N6-(pyridoxal phosphate)lysine" evidence="5">
    <location>
        <position position="221"/>
    </location>
</feature>
<keyword evidence="3" id="KW-0663">Pyridoxal phosphate</keyword>
<dbReference type="NCBIfam" id="NF041359">
    <property type="entry name" value="GntG_guanitoxin"/>
    <property type="match status" value="1"/>
</dbReference>
<dbReference type="OrthoDB" id="10261951at2759"/>
<dbReference type="Gene3D" id="3.90.1150.10">
    <property type="entry name" value="Aspartate Aminotransferase, domain 1"/>
    <property type="match status" value="1"/>
</dbReference>
<keyword evidence="8" id="KW-1185">Reference proteome</keyword>
<dbReference type="InterPro" id="IPR015424">
    <property type="entry name" value="PyrdxlP-dep_Trfase"/>
</dbReference>
<dbReference type="Pfam" id="PF01212">
    <property type="entry name" value="Beta_elim_lyase"/>
    <property type="match status" value="1"/>
</dbReference>
<reference evidence="7 8" key="1">
    <citation type="journal article" date="2018" name="Elife">
        <title>Firefly genomes illuminate parallel origins of bioluminescence in beetles.</title>
        <authorList>
            <person name="Fallon T.R."/>
            <person name="Lower S.E."/>
            <person name="Chang C.H."/>
            <person name="Bessho-Uehara M."/>
            <person name="Martin G.J."/>
            <person name="Bewick A.J."/>
            <person name="Behringer M."/>
            <person name="Debat H.J."/>
            <person name="Wong I."/>
            <person name="Day J.C."/>
            <person name="Suvorov A."/>
            <person name="Silva C.J."/>
            <person name="Stanger-Hall K.F."/>
            <person name="Hall D.W."/>
            <person name="Schmitz R.J."/>
            <person name="Nelson D.R."/>
            <person name="Lewis S.M."/>
            <person name="Shigenobu S."/>
            <person name="Bybee S.M."/>
            <person name="Larracuente A.M."/>
            <person name="Oba Y."/>
            <person name="Weng J.K."/>
        </authorList>
    </citation>
    <scope>NUCLEOTIDE SEQUENCE [LARGE SCALE GENOMIC DNA]</scope>
    <source>
        <strain evidence="7">1611_PpyrPB1</strain>
        <tissue evidence="7">Whole body</tissue>
    </source>
</reference>
<dbReference type="InterPro" id="IPR015421">
    <property type="entry name" value="PyrdxlP-dep_Trfase_major"/>
</dbReference>
<sequence length="408" mass="45177">MPPVVEVVTGSNSEVYSVHVVDMRSDTVSKPTPAMRQAMAVAEVGDDVMGEDPTVRELERRAAEMLGKESAIFVPSGTMANLIAIMVHCEQRGSEFIAGHKSHIFLYEQGGSASLAGAQCSLVKNNPDGTFDLGELRKRIRVKVDFHEPITSLILVENTHNMCGGQVIPLSWLDELHSITSQHKIPIHMDGARLVNAVIQSKVPASRIVRDMASVSLCLSKSLGCPIGSMLCGSEKFITHARRIRKLLGGGLRQSGIVAAAGLVAFDEMIDRLQIDHDNTYKIAKGIHCLQSELIRVDLDRVQTNILMVHVADERMSADDFSKRMATIKETDTVKVIVKVSVRHAKCVRIVLHWEIDDHDVEKTVEKIYMVVKEFEMNSFRKMQGLCIGSTEDSQKKSFDSVHPRLKT</sequence>
<dbReference type="InterPro" id="IPR015422">
    <property type="entry name" value="PyrdxlP-dep_Trfase_small"/>
</dbReference>
<dbReference type="SUPFAM" id="SSF53383">
    <property type="entry name" value="PLP-dependent transferases"/>
    <property type="match status" value="1"/>
</dbReference>